<proteinExistence type="predicted"/>
<name>A0A540WCY9_9ACTN</name>
<dbReference type="InterPro" id="IPR025751">
    <property type="entry name" value="RsbRD_N_dom"/>
</dbReference>
<protein>
    <submittedName>
        <fullName evidence="3">PucR family transcriptional regulator</fullName>
    </submittedName>
</protein>
<accession>A0A540WCY9</accession>
<dbReference type="RefSeq" id="WP_141637245.1">
    <property type="nucleotide sequence ID" value="NZ_VIGB01000003.1"/>
</dbReference>
<evidence type="ECO:0000259" key="2">
    <source>
        <dbReference type="Pfam" id="PF14361"/>
    </source>
</evidence>
<gene>
    <name evidence="3" type="ORF">E6W39_37445</name>
</gene>
<dbReference type="OrthoDB" id="3655573at2"/>
<evidence type="ECO:0000259" key="1">
    <source>
        <dbReference type="Pfam" id="PF13556"/>
    </source>
</evidence>
<organism evidence="3 4">
    <name type="scientific">Kitasatospora acidiphila</name>
    <dbReference type="NCBI Taxonomy" id="2567942"/>
    <lineage>
        <taxon>Bacteria</taxon>
        <taxon>Bacillati</taxon>
        <taxon>Actinomycetota</taxon>
        <taxon>Actinomycetes</taxon>
        <taxon>Kitasatosporales</taxon>
        <taxon>Streptomycetaceae</taxon>
        <taxon>Kitasatospora</taxon>
    </lineage>
</organism>
<evidence type="ECO:0000313" key="3">
    <source>
        <dbReference type="EMBL" id="TQF06838.1"/>
    </source>
</evidence>
<dbReference type="Gene3D" id="1.10.10.2840">
    <property type="entry name" value="PucR C-terminal helix-turn-helix domain"/>
    <property type="match status" value="1"/>
</dbReference>
<dbReference type="Proteomes" id="UP000319103">
    <property type="component" value="Unassembled WGS sequence"/>
</dbReference>
<feature type="domain" description="RsbT co-antagonist protein RsbRD N-terminal" evidence="2">
    <location>
        <begin position="21"/>
        <end position="157"/>
    </location>
</feature>
<feature type="domain" description="PucR C-terminal helix-turn-helix" evidence="1">
    <location>
        <begin position="310"/>
        <end position="354"/>
    </location>
</feature>
<dbReference type="Pfam" id="PF13556">
    <property type="entry name" value="HTH_30"/>
    <property type="match status" value="1"/>
</dbReference>
<dbReference type="InterPro" id="IPR025736">
    <property type="entry name" value="PucR_C-HTH_dom"/>
</dbReference>
<dbReference type="AlphaFoldDB" id="A0A540WCY9"/>
<keyword evidence="4" id="KW-1185">Reference proteome</keyword>
<reference evidence="3 4" key="1">
    <citation type="submission" date="2019-06" db="EMBL/GenBank/DDBJ databases">
        <title>Description of Kitasatospora acidophila sp. nov. isolated from pine grove soil, and reclassification of Streptomyces novaecaesareae to Kitasatospora novaeceasareae comb. nov.</title>
        <authorList>
            <person name="Kim M.J."/>
        </authorList>
    </citation>
    <scope>NUCLEOTIDE SEQUENCE [LARGE SCALE GENOMIC DNA]</scope>
    <source>
        <strain evidence="3 4">MMS16-CNU292</strain>
    </source>
</reference>
<comment type="caution">
    <text evidence="3">The sequence shown here is derived from an EMBL/GenBank/DDBJ whole genome shotgun (WGS) entry which is preliminary data.</text>
</comment>
<dbReference type="Pfam" id="PF14361">
    <property type="entry name" value="RsbRD_N"/>
    <property type="match status" value="1"/>
</dbReference>
<sequence>MGDGTGRSALRRVVEGMRADPEVLAEVVAAARGASDPVAALPEREVRRHIAALLGVVSAAFVHGSGLSREHAESAARLATDRAVQGVSLDALLDGFLAGRTAALRIIAARLIGTDVPPTVLFEALIELDAYVGELQKQLVTAYREAATDLAGSRSARLLALRAVLVHGAVEQLAAAGLAAGGVYHCAVAESGDPVQVRRAAAELTPRGGVSGLVEGHLCVVAPRGWRAGDLAADALLVTAPAVPAGRLPVAYRLCRAALDAGRRRGRTGRAGLTELAVAVAVDAVPGMGELLGVELLAALDPGNATHRLLAETAAVHLDHGARLASTARALHVHPNTVKHRLRRFAEATGCDPAGFGAGPDRFADAVRWRWALEHWLG</sequence>
<evidence type="ECO:0000313" key="4">
    <source>
        <dbReference type="Proteomes" id="UP000319103"/>
    </source>
</evidence>
<dbReference type="InterPro" id="IPR042070">
    <property type="entry name" value="PucR_C-HTH_sf"/>
</dbReference>
<dbReference type="EMBL" id="VIGB01000003">
    <property type="protein sequence ID" value="TQF06838.1"/>
    <property type="molecule type" value="Genomic_DNA"/>
</dbReference>